<gene>
    <name evidence="2" type="ORF">SAMN04488118_101405</name>
</gene>
<feature type="signal peptide" evidence="1">
    <location>
        <begin position="1"/>
        <end position="20"/>
    </location>
</feature>
<protein>
    <submittedName>
        <fullName evidence="2">Uncharacterized protein</fullName>
    </submittedName>
</protein>
<organism evidence="2 3">
    <name type="scientific">Epibacterium ulvae</name>
    <dbReference type="NCBI Taxonomy" id="1156985"/>
    <lineage>
        <taxon>Bacteria</taxon>
        <taxon>Pseudomonadati</taxon>
        <taxon>Pseudomonadota</taxon>
        <taxon>Alphaproteobacteria</taxon>
        <taxon>Rhodobacterales</taxon>
        <taxon>Roseobacteraceae</taxon>
        <taxon>Epibacterium</taxon>
    </lineage>
</organism>
<name>A0A1G5PPE7_9RHOB</name>
<sequence length="245" mass="26766">MKKLIHFAAILMACVQCMQADTNASTAIPEDKALERKLIGKRISFVNEPKGNFIRFLDGGVLKEGNGHGSNRSGKWKIQGQQICLDDSLGAQCVDVVKITDHELVMRTQDNDPDIWDAVFVDKKGVPLRDVVKYDGKLARTLHGRVITVEEVNPPASLSGSKTIFDFNSKRTVALSVVTEEGRPALLGAADVDLPYKSSGDTLCLSISEGRERCTLTKISGNEVRMVPIKNGKLIEDKAMVGTIK</sequence>
<evidence type="ECO:0000313" key="3">
    <source>
        <dbReference type="Proteomes" id="UP000198767"/>
    </source>
</evidence>
<proteinExistence type="predicted"/>
<feature type="chain" id="PRO_5011556984" evidence="1">
    <location>
        <begin position="21"/>
        <end position="245"/>
    </location>
</feature>
<accession>A0A1G5PPE7</accession>
<dbReference type="EMBL" id="FMWG01000001">
    <property type="protein sequence ID" value="SCZ51020.1"/>
    <property type="molecule type" value="Genomic_DNA"/>
</dbReference>
<keyword evidence="1" id="KW-0732">Signal</keyword>
<evidence type="ECO:0000313" key="2">
    <source>
        <dbReference type="EMBL" id="SCZ51020.1"/>
    </source>
</evidence>
<keyword evidence="3" id="KW-1185">Reference proteome</keyword>
<reference evidence="2 3" key="1">
    <citation type="submission" date="2016-10" db="EMBL/GenBank/DDBJ databases">
        <authorList>
            <person name="de Groot N.N."/>
        </authorList>
    </citation>
    <scope>NUCLEOTIDE SEQUENCE [LARGE SCALE GENOMIC DNA]</scope>
    <source>
        <strain evidence="2 3">U95</strain>
    </source>
</reference>
<dbReference type="Proteomes" id="UP000198767">
    <property type="component" value="Unassembled WGS sequence"/>
</dbReference>
<evidence type="ECO:0000256" key="1">
    <source>
        <dbReference type="SAM" id="SignalP"/>
    </source>
</evidence>
<dbReference type="AlphaFoldDB" id="A0A1G5PPE7"/>